<evidence type="ECO:0000256" key="1">
    <source>
        <dbReference type="SAM" id="Phobius"/>
    </source>
</evidence>
<proteinExistence type="predicted"/>
<feature type="transmembrane region" description="Helical" evidence="1">
    <location>
        <begin position="37"/>
        <end position="56"/>
    </location>
</feature>
<dbReference type="HOGENOM" id="CLU_204989_0_0_2"/>
<dbReference type="Proteomes" id="UP000003980">
    <property type="component" value="Unassembled WGS sequence"/>
</dbReference>
<evidence type="ECO:0000313" key="3">
    <source>
        <dbReference type="Proteomes" id="UP000003980"/>
    </source>
</evidence>
<keyword evidence="1" id="KW-0472">Membrane</keyword>
<evidence type="ECO:0000313" key="2">
    <source>
        <dbReference type="EMBL" id="EHP69149.1"/>
    </source>
</evidence>
<sequence length="67" mass="7410">MKILKVCSCGFLSFMGVLVMLLGITGELSYFKYSPDVPFYLGVLLLTLASIIGFSMKSPDESQEPWP</sequence>
<organism evidence="2 3">
    <name type="scientific">Metallosphaera yellowstonensis MK1</name>
    <dbReference type="NCBI Taxonomy" id="671065"/>
    <lineage>
        <taxon>Archaea</taxon>
        <taxon>Thermoproteota</taxon>
        <taxon>Thermoprotei</taxon>
        <taxon>Sulfolobales</taxon>
        <taxon>Sulfolobaceae</taxon>
        <taxon>Metallosphaera</taxon>
    </lineage>
</organism>
<feature type="transmembrane region" description="Helical" evidence="1">
    <location>
        <begin position="12"/>
        <end position="31"/>
    </location>
</feature>
<dbReference type="STRING" id="671065.MetMK1DRAFT_00018950"/>
<keyword evidence="1" id="KW-0812">Transmembrane</keyword>
<keyword evidence="1" id="KW-1133">Transmembrane helix</keyword>
<dbReference type="EMBL" id="JH597768">
    <property type="protein sequence ID" value="EHP69149.1"/>
    <property type="molecule type" value="Genomic_DNA"/>
</dbReference>
<keyword evidence="3" id="KW-1185">Reference proteome</keyword>
<name>H2C5S2_9CREN</name>
<protein>
    <submittedName>
        <fullName evidence="2">Uncharacterized protein</fullName>
    </submittedName>
</protein>
<gene>
    <name evidence="2" type="ORF">MetMK1DRAFT_00018950</name>
</gene>
<accession>H2C5S2</accession>
<dbReference type="AlphaFoldDB" id="H2C5S2"/>
<reference evidence="2 3" key="1">
    <citation type="submission" date="2012-01" db="EMBL/GenBank/DDBJ databases">
        <title>Improved High-Quality Draft sequence of Metallosphaera yellowstonensis MK1.</title>
        <authorList>
            <consortium name="US DOE Joint Genome Institute"/>
            <person name="Lucas S."/>
            <person name="Han J."/>
            <person name="Cheng J.-F."/>
            <person name="Goodwin L."/>
            <person name="Pitluck S."/>
            <person name="Peters L."/>
            <person name="Teshima H."/>
            <person name="Detter J.C."/>
            <person name="Han C."/>
            <person name="Tapia R."/>
            <person name="Land M."/>
            <person name="Hauser L."/>
            <person name="Kyrpides N."/>
            <person name="Kozubal M."/>
            <person name="Macur R.E."/>
            <person name="Jay Z."/>
            <person name="Inskeep W."/>
            <person name="Woyke T."/>
        </authorList>
    </citation>
    <scope>NUCLEOTIDE SEQUENCE [LARGE SCALE GENOMIC DNA]</scope>
    <source>
        <strain evidence="2 3">MK1</strain>
    </source>
</reference>